<dbReference type="Proteomes" id="UP000294604">
    <property type="component" value="Unassembled WGS sequence"/>
</dbReference>
<dbReference type="EMBL" id="PECL01000014">
    <property type="protein sequence ID" value="TEA00582.1"/>
    <property type="molecule type" value="Genomic_DNA"/>
</dbReference>
<sequence length="205" mass="22587" precursor="true">MSERRPGAFRRRVVIAGVAFLVLAAAGVAAVAPVDWGRLPMVGSMIDEHDPLYGAPRLDGELSAMQRELPGRGLFRVMIYPAHISMEAQVGDTQQLDQLDQRRGEFRNFGRQSGYASARTPFRVEEISAHRIRQAVTDTLALGKPGDVEFVSYETARAQRPLTLTVWLRHDPLSTLVDFDPRTGAIIGQQPIETDASTVLGGCWC</sequence>
<gene>
    <name evidence="1" type="ORF">CCUG60884_04474</name>
</gene>
<name>A0A4R8SNI7_9MYCO</name>
<dbReference type="RefSeq" id="WP_134087256.1">
    <property type="nucleotide sequence ID" value="NZ_JAPDRC010000002.1"/>
</dbReference>
<dbReference type="AlphaFoldDB" id="A0A4R8SNI7"/>
<dbReference type="OrthoDB" id="4708268at2"/>
<organism evidence="1 2">
    <name type="scientific">Mycobacteroides salmoniphilum</name>
    <dbReference type="NCBI Taxonomy" id="404941"/>
    <lineage>
        <taxon>Bacteria</taxon>
        <taxon>Bacillati</taxon>
        <taxon>Actinomycetota</taxon>
        <taxon>Actinomycetes</taxon>
        <taxon>Mycobacteriales</taxon>
        <taxon>Mycobacteriaceae</taxon>
        <taxon>Mycobacteroides</taxon>
    </lineage>
</organism>
<evidence type="ECO:0008006" key="3">
    <source>
        <dbReference type="Google" id="ProtNLM"/>
    </source>
</evidence>
<protein>
    <recommendedName>
        <fullName evidence="3">Peptidase propeptide and YPEB domain protein</fullName>
    </recommendedName>
</protein>
<reference evidence="1 2" key="1">
    <citation type="journal article" date="2019" name="Sci. Rep.">
        <title>Extended insight into the Mycobacterium chelonae-abscessus complex through whole genome sequencing of Mycobacterium salmoniphilum outbreak and Mycobacterium salmoniphilum-like strains.</title>
        <authorList>
            <person name="Behra P.R.K."/>
            <person name="Das S."/>
            <person name="Pettersson B.M.F."/>
            <person name="Shirreff L."/>
            <person name="DuCote T."/>
            <person name="Jacobsson K.G."/>
            <person name="Ennis D.G."/>
            <person name="Kirsebom L.A."/>
        </authorList>
    </citation>
    <scope>NUCLEOTIDE SEQUENCE [LARGE SCALE GENOMIC DNA]</scope>
    <source>
        <strain evidence="1 2">CCUG 60884</strain>
    </source>
</reference>
<evidence type="ECO:0000313" key="2">
    <source>
        <dbReference type="Proteomes" id="UP000294604"/>
    </source>
</evidence>
<comment type="caution">
    <text evidence="1">The sequence shown here is derived from an EMBL/GenBank/DDBJ whole genome shotgun (WGS) entry which is preliminary data.</text>
</comment>
<evidence type="ECO:0000313" key="1">
    <source>
        <dbReference type="EMBL" id="TEA00582.1"/>
    </source>
</evidence>
<proteinExistence type="predicted"/>
<accession>A0A4R8SNI7</accession>